<evidence type="ECO:0000313" key="1">
    <source>
        <dbReference type="EMBL" id="KAK1471480.1"/>
    </source>
</evidence>
<dbReference type="EMBL" id="MPDP01000201">
    <property type="protein sequence ID" value="KAK1471480.1"/>
    <property type="molecule type" value="Genomic_DNA"/>
</dbReference>
<proteinExistence type="predicted"/>
<sequence>HRGRLVDGSPSATQLGAKRRDVSVFSSVLHSRSRLLTQSALRTSCPHHAGVQAVQHLFQALASLLQMEFRSPAYTSDHLDKLSELFPPDASHGMLHCQRIVTRGTAYVTLDPPPSHTLIDRPGRLVISTTIPGFRILILHGFTDPSTGCGRQSKRGLDFIEETQTPAPNFILFVE</sequence>
<accession>A0AAI9V5S3</accession>
<protein>
    <submittedName>
        <fullName evidence="1">Uncharacterized protein</fullName>
    </submittedName>
</protein>
<comment type="caution">
    <text evidence="1">The sequence shown here is derived from an EMBL/GenBank/DDBJ whole genome shotgun (WGS) entry which is preliminary data.</text>
</comment>
<keyword evidence="2" id="KW-1185">Reference proteome</keyword>
<organism evidence="1 2">
    <name type="scientific">Colletotrichum cuscutae</name>
    <dbReference type="NCBI Taxonomy" id="1209917"/>
    <lineage>
        <taxon>Eukaryota</taxon>
        <taxon>Fungi</taxon>
        <taxon>Dikarya</taxon>
        <taxon>Ascomycota</taxon>
        <taxon>Pezizomycotina</taxon>
        <taxon>Sordariomycetes</taxon>
        <taxon>Hypocreomycetidae</taxon>
        <taxon>Glomerellales</taxon>
        <taxon>Glomerellaceae</taxon>
        <taxon>Colletotrichum</taxon>
        <taxon>Colletotrichum acutatum species complex</taxon>
    </lineage>
</organism>
<feature type="non-terminal residue" evidence="1">
    <location>
        <position position="1"/>
    </location>
</feature>
<reference evidence="1" key="1">
    <citation type="submission" date="2016-11" db="EMBL/GenBank/DDBJ databases">
        <title>The genome sequence of Colletotrichum cuscutae.</title>
        <authorList>
            <person name="Baroncelli R."/>
        </authorList>
    </citation>
    <scope>NUCLEOTIDE SEQUENCE</scope>
    <source>
        <strain evidence="1">IMI 304802</strain>
    </source>
</reference>
<evidence type="ECO:0000313" key="2">
    <source>
        <dbReference type="Proteomes" id="UP001239213"/>
    </source>
</evidence>
<dbReference type="AlphaFoldDB" id="A0AAI9V5S3"/>
<dbReference type="Proteomes" id="UP001239213">
    <property type="component" value="Unassembled WGS sequence"/>
</dbReference>
<name>A0AAI9V5S3_9PEZI</name>
<gene>
    <name evidence="1" type="ORF">CCUS01_05962</name>
</gene>